<feature type="transmembrane region" description="Helical" evidence="1">
    <location>
        <begin position="283"/>
        <end position="304"/>
    </location>
</feature>
<protein>
    <recommendedName>
        <fullName evidence="4">Fimbrial assembly protein</fullName>
    </recommendedName>
</protein>
<gene>
    <name evidence="2" type="ORF">GWK41_00935</name>
</gene>
<evidence type="ECO:0008006" key="4">
    <source>
        <dbReference type="Google" id="ProtNLM"/>
    </source>
</evidence>
<keyword evidence="3" id="KW-1185">Reference proteome</keyword>
<name>A0ABS1GFN1_9AQUI</name>
<proteinExistence type="predicted"/>
<dbReference type="Proteomes" id="UP000772812">
    <property type="component" value="Unassembled WGS sequence"/>
</dbReference>
<evidence type="ECO:0000313" key="3">
    <source>
        <dbReference type="Proteomes" id="UP000772812"/>
    </source>
</evidence>
<keyword evidence="1" id="KW-0812">Transmembrane</keyword>
<organism evidence="2 3">
    <name type="scientific">Persephonella atlantica</name>
    <dbReference type="NCBI Taxonomy" id="2699429"/>
    <lineage>
        <taxon>Bacteria</taxon>
        <taxon>Pseudomonadati</taxon>
        <taxon>Aquificota</taxon>
        <taxon>Aquificia</taxon>
        <taxon>Aquificales</taxon>
        <taxon>Hydrogenothermaceae</taxon>
        <taxon>Persephonella</taxon>
    </lineage>
</organism>
<reference evidence="2 3" key="1">
    <citation type="journal article" date="2021" name="Syst. Appl. Microbiol.">
        <title>Persephonella atlantica sp. nov.: How to adapt to physico-chemical gradients in high temperature hydrothermal habitats.</title>
        <authorList>
            <person name="Francois D.X."/>
            <person name="Godfroy A."/>
            <person name="Mathien C."/>
            <person name="Aube J."/>
            <person name="Cathalot C."/>
            <person name="Lesongeur F."/>
            <person name="L'Haridon S."/>
            <person name="Philippon X."/>
            <person name="Roussel E.G."/>
        </authorList>
    </citation>
    <scope>NUCLEOTIDE SEQUENCE [LARGE SCALE GENOMIC DNA]</scope>
    <source>
        <strain evidence="2 3">MO1340</strain>
    </source>
</reference>
<comment type="caution">
    <text evidence="2">The sequence shown here is derived from an EMBL/GenBank/DDBJ whole genome shotgun (WGS) entry which is preliminary data.</text>
</comment>
<evidence type="ECO:0000256" key="1">
    <source>
        <dbReference type="SAM" id="Phobius"/>
    </source>
</evidence>
<keyword evidence="1" id="KW-1133">Transmembrane helix</keyword>
<evidence type="ECO:0000313" key="2">
    <source>
        <dbReference type="EMBL" id="MBK3331626.1"/>
    </source>
</evidence>
<dbReference type="EMBL" id="JAACYA010000001">
    <property type="protein sequence ID" value="MBK3331626.1"/>
    <property type="molecule type" value="Genomic_DNA"/>
</dbReference>
<accession>A0ABS1GFN1</accession>
<sequence length="441" mass="51648">MKIYSVESGRKIRKGITVRKKGDFAEFVSFDKKSNRVYLSVFYPDLIFSTVVLPPVEDSETLMFLLKNRLTGLLEEGKNYSFTLFEKERISEGEISYDVYAIPEDIFFSALKQNNLSINEIDLFTVDAFSLIPFSQKEKPGKTVFHFYGDEEKILMVVSRDTRPVYTRVISVPEFVEKDRLSDIYYENFNMTYMFVYQNRRIDIEDIIVSGKAAFLEDFISLVKNLTGKSIHIPKMKNYISGMSEEDFHDYIIPIGTAFLEDRFSFIPLSIKKKKVFSSAVNLLIFIFIPVLLTLTAINLNLFIELKKEESKVYNLSLLIDRESKSIQQLLTEKEIKYYSQIFKNIRESRKSNPLTYFYDLRDIFLLLREKSVQFDSKNREMTVISEESFNSIADMILFKNRLEGIIKEKRGFNIKMNVQEDQQNLKLVITVKAQREKGDR</sequence>
<dbReference type="RefSeq" id="WP_200673041.1">
    <property type="nucleotide sequence ID" value="NZ_JAACYA010000001.1"/>
</dbReference>
<keyword evidence="1" id="KW-0472">Membrane</keyword>